<name>A0A518ENS7_9BACT</name>
<evidence type="ECO:0000256" key="5">
    <source>
        <dbReference type="PROSITE-ProRule" id="PRU10141"/>
    </source>
</evidence>
<gene>
    <name evidence="8" type="primary">pknB_9</name>
    <name evidence="8" type="ORF">Poly30_12340</name>
</gene>
<dbReference type="Gene3D" id="1.10.510.10">
    <property type="entry name" value="Transferase(Phosphotransferase) domain 1"/>
    <property type="match status" value="1"/>
</dbReference>
<dbReference type="Proteomes" id="UP000320390">
    <property type="component" value="Chromosome"/>
</dbReference>
<evidence type="ECO:0000256" key="2">
    <source>
        <dbReference type="ARBA" id="ARBA00022741"/>
    </source>
</evidence>
<evidence type="ECO:0000256" key="3">
    <source>
        <dbReference type="ARBA" id="ARBA00022777"/>
    </source>
</evidence>
<dbReference type="RefSeq" id="WP_145195285.1">
    <property type="nucleotide sequence ID" value="NZ_CP036434.1"/>
</dbReference>
<feature type="domain" description="Protein kinase" evidence="7">
    <location>
        <begin position="87"/>
        <end position="376"/>
    </location>
</feature>
<dbReference type="PROSITE" id="PS00108">
    <property type="entry name" value="PROTEIN_KINASE_ST"/>
    <property type="match status" value="1"/>
</dbReference>
<dbReference type="InterPro" id="IPR011009">
    <property type="entry name" value="Kinase-like_dom_sf"/>
</dbReference>
<dbReference type="Pfam" id="PF00069">
    <property type="entry name" value="Pkinase"/>
    <property type="match status" value="1"/>
</dbReference>
<dbReference type="InterPro" id="IPR000719">
    <property type="entry name" value="Prot_kinase_dom"/>
</dbReference>
<evidence type="ECO:0000256" key="1">
    <source>
        <dbReference type="ARBA" id="ARBA00022679"/>
    </source>
</evidence>
<dbReference type="PROSITE" id="PS00107">
    <property type="entry name" value="PROTEIN_KINASE_ATP"/>
    <property type="match status" value="1"/>
</dbReference>
<proteinExistence type="predicted"/>
<dbReference type="InterPro" id="IPR008271">
    <property type="entry name" value="Ser/Thr_kinase_AS"/>
</dbReference>
<accession>A0A518ENS7</accession>
<dbReference type="PANTHER" id="PTHR43289">
    <property type="entry name" value="MITOGEN-ACTIVATED PROTEIN KINASE KINASE KINASE 20-RELATED"/>
    <property type="match status" value="1"/>
</dbReference>
<dbReference type="SMART" id="SM00220">
    <property type="entry name" value="S_TKc"/>
    <property type="match status" value="1"/>
</dbReference>
<dbReference type="OrthoDB" id="9816555at2"/>
<dbReference type="GO" id="GO:0004674">
    <property type="term" value="F:protein serine/threonine kinase activity"/>
    <property type="evidence" value="ECO:0007669"/>
    <property type="project" value="UniProtKB-EC"/>
</dbReference>
<dbReference type="CDD" id="cd14014">
    <property type="entry name" value="STKc_PknB_like"/>
    <property type="match status" value="1"/>
</dbReference>
<dbReference type="EMBL" id="CP036434">
    <property type="protein sequence ID" value="QDV05733.1"/>
    <property type="molecule type" value="Genomic_DNA"/>
</dbReference>
<dbReference type="Gene3D" id="3.30.200.20">
    <property type="entry name" value="Phosphorylase Kinase, domain 1"/>
    <property type="match status" value="1"/>
</dbReference>
<organism evidence="8 9">
    <name type="scientific">Saltatorellus ferox</name>
    <dbReference type="NCBI Taxonomy" id="2528018"/>
    <lineage>
        <taxon>Bacteria</taxon>
        <taxon>Pseudomonadati</taxon>
        <taxon>Planctomycetota</taxon>
        <taxon>Planctomycetia</taxon>
        <taxon>Planctomycetia incertae sedis</taxon>
        <taxon>Saltatorellus</taxon>
    </lineage>
</organism>
<dbReference type="PROSITE" id="PS50011">
    <property type="entry name" value="PROTEIN_KINASE_DOM"/>
    <property type="match status" value="1"/>
</dbReference>
<keyword evidence="1 8" id="KW-0808">Transferase</keyword>
<feature type="compositionally biased region" description="Acidic residues" evidence="6">
    <location>
        <begin position="11"/>
        <end position="20"/>
    </location>
</feature>
<evidence type="ECO:0000313" key="8">
    <source>
        <dbReference type="EMBL" id="QDV05733.1"/>
    </source>
</evidence>
<dbReference type="PANTHER" id="PTHR43289:SF6">
    <property type="entry name" value="SERINE_THREONINE-PROTEIN KINASE NEKL-3"/>
    <property type="match status" value="1"/>
</dbReference>
<dbReference type="AlphaFoldDB" id="A0A518ENS7"/>
<dbReference type="InterPro" id="IPR017441">
    <property type="entry name" value="Protein_kinase_ATP_BS"/>
</dbReference>
<dbReference type="SUPFAM" id="SSF56112">
    <property type="entry name" value="Protein kinase-like (PK-like)"/>
    <property type="match status" value="1"/>
</dbReference>
<keyword evidence="3 8" id="KW-0418">Kinase</keyword>
<feature type="region of interest" description="Disordered" evidence="6">
    <location>
        <begin position="1"/>
        <end position="20"/>
    </location>
</feature>
<dbReference type="EC" id="2.7.11.1" evidence="8"/>
<dbReference type="InterPro" id="IPR011990">
    <property type="entry name" value="TPR-like_helical_dom_sf"/>
</dbReference>
<keyword evidence="2 5" id="KW-0547">Nucleotide-binding</keyword>
<reference evidence="8 9" key="1">
    <citation type="submission" date="2019-02" db="EMBL/GenBank/DDBJ databases">
        <title>Deep-cultivation of Planctomycetes and their phenomic and genomic characterization uncovers novel biology.</title>
        <authorList>
            <person name="Wiegand S."/>
            <person name="Jogler M."/>
            <person name="Boedeker C."/>
            <person name="Pinto D."/>
            <person name="Vollmers J."/>
            <person name="Rivas-Marin E."/>
            <person name="Kohn T."/>
            <person name="Peeters S.H."/>
            <person name="Heuer A."/>
            <person name="Rast P."/>
            <person name="Oberbeckmann S."/>
            <person name="Bunk B."/>
            <person name="Jeske O."/>
            <person name="Meyerdierks A."/>
            <person name="Storesund J.E."/>
            <person name="Kallscheuer N."/>
            <person name="Luecker S."/>
            <person name="Lage O.M."/>
            <person name="Pohl T."/>
            <person name="Merkel B.J."/>
            <person name="Hornburger P."/>
            <person name="Mueller R.-W."/>
            <person name="Bruemmer F."/>
            <person name="Labrenz M."/>
            <person name="Spormann A.M."/>
            <person name="Op den Camp H."/>
            <person name="Overmann J."/>
            <person name="Amann R."/>
            <person name="Jetten M.S.M."/>
            <person name="Mascher T."/>
            <person name="Medema M.H."/>
            <person name="Devos D.P."/>
            <person name="Kaster A.-K."/>
            <person name="Ovreas L."/>
            <person name="Rohde M."/>
            <person name="Galperin M.Y."/>
            <person name="Jogler C."/>
        </authorList>
    </citation>
    <scope>NUCLEOTIDE SEQUENCE [LARGE SCALE GENOMIC DNA]</scope>
    <source>
        <strain evidence="8 9">Poly30</strain>
    </source>
</reference>
<evidence type="ECO:0000256" key="6">
    <source>
        <dbReference type="SAM" id="MobiDB-lite"/>
    </source>
</evidence>
<sequence>MTVSPTPESAPDPELESEDDPTLAHLVAQALELIEEDGDGTSIDWLCRHRPDLKPRVEAAIRLAGRFPSLQRQALDSEGTPLFRDRYEVEERIGSGAMGAVWAAQDTRLHRRVAIKVLGNSLDLHATSPERFEREAKALAAVRHPSIVTVHDSGLTESGEPYLVMENVEGISLADFLDRPEGESDDWTERLRSALNAPSMTPTESTYERQVVRWIAELADGLLAAHRAGVVHRDIKPSNIMIRTSGEAVLVDFGIAHVEGHAELTGTGVSIGTPAYMAPEALDGQRARREQGELHGLDVWGLGATLHHALVGQPPYVGSASDVIHALATRAPAPIERLAPDLPKDLRAIIEHTLERSPSRRYRSVADLSQDLHAFLDHRPVSVRPVGRTGRILRQARTSRALRGAAVAVALVAVLLGARWLHGQRQEARVQEGIAAMAAVPANLTVTIPSMRMIATEDDRTAMLGTLDRLVRSGQHPVAARALRASLRLDFGDAAAAAEDMRAIARELGTPYARGLADAYGQLSPGAGAGDLVLEGLPAAEVPLDHYLFGYHELRQLRRETARESFLMPGLEGHRHARELAVLCASLEIDKHPRSKRPQARDDAAQAMLKEARQLESDFGYRSAMSASLIATALGTLRRWNQTFDMTQESLKLSPYSVPTLENAALAAQKLRRHEDVDRLVELGDRLIPDHPKLNEYWIRSATGAGLTDEALERIEVASLRPESQRAFLRALTITNEAIARWMEGDEVAMGSWSDRALEACREGDPDGKNGRYQSLRLLVDGLRSDDLPSLFVAGLALHETNEFSVYFLDFLCRTFPETVPPEAGPYLRSFLESVRDTVRAGDLVERAD</sequence>
<protein>
    <submittedName>
        <fullName evidence="8">Serine/threonine-protein kinase PknB</fullName>
        <ecNumber evidence="8">2.7.11.1</ecNumber>
    </submittedName>
</protein>
<dbReference type="GO" id="GO:0005524">
    <property type="term" value="F:ATP binding"/>
    <property type="evidence" value="ECO:0007669"/>
    <property type="project" value="UniProtKB-UniRule"/>
</dbReference>
<evidence type="ECO:0000313" key="9">
    <source>
        <dbReference type="Proteomes" id="UP000320390"/>
    </source>
</evidence>
<keyword evidence="9" id="KW-1185">Reference proteome</keyword>
<evidence type="ECO:0000256" key="4">
    <source>
        <dbReference type="ARBA" id="ARBA00022840"/>
    </source>
</evidence>
<evidence type="ECO:0000259" key="7">
    <source>
        <dbReference type="PROSITE" id="PS50011"/>
    </source>
</evidence>
<keyword evidence="4 5" id="KW-0067">ATP-binding</keyword>
<feature type="binding site" evidence="5">
    <location>
        <position position="116"/>
    </location>
    <ligand>
        <name>ATP</name>
        <dbReference type="ChEBI" id="CHEBI:30616"/>
    </ligand>
</feature>
<dbReference type="Gene3D" id="1.25.40.10">
    <property type="entry name" value="Tetratricopeptide repeat domain"/>
    <property type="match status" value="1"/>
</dbReference>